<reference evidence="8 9" key="1">
    <citation type="submission" date="2020-08" db="EMBL/GenBank/DDBJ databases">
        <title>Genome Sequencing of Nocardia wallacei strain FMUON74 and assembly.</title>
        <authorList>
            <person name="Toyokawa M."/>
            <person name="Uesaka K."/>
        </authorList>
    </citation>
    <scope>NUCLEOTIDE SEQUENCE [LARGE SCALE GENOMIC DNA]</scope>
    <source>
        <strain evidence="8 9">FMUON74</strain>
    </source>
</reference>
<keyword evidence="5" id="KW-0210">Decarboxylase</keyword>
<gene>
    <name evidence="8" type="ORF">NWFMUON74_55730</name>
</gene>
<sequence length="165" mass="17980">MTEPLPIFRINELPTETWREVLKDVVGVAEWVDTVDAARPYADRDALVALAESAALALTEAQLRQALADHPRIGAATAHGSRAAREQSGVDVTDADLAERLRVGNLAYETKFGHIYLVCAAGRGGRELLTDLTSRLDNDPVDEIRVTRRELAAIARKRLEGAVSP</sequence>
<keyword evidence="4" id="KW-0659">Purine metabolism</keyword>
<dbReference type="PANTHER" id="PTHR43466">
    <property type="entry name" value="2-OXO-4-HYDROXY-4-CARBOXY-5-UREIDOIMIDAZOLINE DECARBOXYLASE-RELATED"/>
    <property type="match status" value="1"/>
</dbReference>
<dbReference type="Gene3D" id="1.10.3330.10">
    <property type="entry name" value="Oxo-4-hydroxy-4-carboxy-5-ureidoimidazoline decarboxylase"/>
    <property type="match status" value="1"/>
</dbReference>
<dbReference type="GO" id="GO:0051997">
    <property type="term" value="F:2-oxo-4-hydroxy-4-carboxy-5-ureidoimidazoline decarboxylase activity"/>
    <property type="evidence" value="ECO:0007669"/>
    <property type="project" value="UniProtKB-EC"/>
</dbReference>
<evidence type="ECO:0000256" key="5">
    <source>
        <dbReference type="ARBA" id="ARBA00022793"/>
    </source>
</evidence>
<evidence type="ECO:0000256" key="4">
    <source>
        <dbReference type="ARBA" id="ARBA00022631"/>
    </source>
</evidence>
<keyword evidence="6" id="KW-0456">Lyase</keyword>
<evidence type="ECO:0000313" key="8">
    <source>
        <dbReference type="EMBL" id="BCK57801.1"/>
    </source>
</evidence>
<comment type="pathway">
    <text evidence="2">Purine metabolism; urate degradation; (S)-allantoin from urate: step 3/3.</text>
</comment>
<evidence type="ECO:0000256" key="6">
    <source>
        <dbReference type="ARBA" id="ARBA00023239"/>
    </source>
</evidence>
<evidence type="ECO:0000256" key="1">
    <source>
        <dbReference type="ARBA" id="ARBA00001163"/>
    </source>
</evidence>
<dbReference type="NCBIfam" id="NF010372">
    <property type="entry name" value="PRK13798.1"/>
    <property type="match status" value="1"/>
</dbReference>
<dbReference type="Proteomes" id="UP000516173">
    <property type="component" value="Chromosome"/>
</dbReference>
<dbReference type="RefSeq" id="WP_197986920.1">
    <property type="nucleotide sequence ID" value="NZ_AP023396.1"/>
</dbReference>
<dbReference type="NCBIfam" id="TIGR03180">
    <property type="entry name" value="UraD_2"/>
    <property type="match status" value="1"/>
</dbReference>
<evidence type="ECO:0000256" key="2">
    <source>
        <dbReference type="ARBA" id="ARBA00004754"/>
    </source>
</evidence>
<dbReference type="InterPro" id="IPR036778">
    <property type="entry name" value="OHCU_decarboxylase_sf"/>
</dbReference>
<dbReference type="GeneID" id="80350012"/>
<dbReference type="EC" id="4.1.1.97" evidence="3"/>
<dbReference type="KEGG" id="nwl:NWFMUON74_55730"/>
<organism evidence="8 9">
    <name type="scientific">Nocardia wallacei</name>
    <dbReference type="NCBI Taxonomy" id="480035"/>
    <lineage>
        <taxon>Bacteria</taxon>
        <taxon>Bacillati</taxon>
        <taxon>Actinomycetota</taxon>
        <taxon>Actinomycetes</taxon>
        <taxon>Mycobacteriales</taxon>
        <taxon>Nocardiaceae</taxon>
        <taxon>Nocardia</taxon>
    </lineage>
</organism>
<dbReference type="SUPFAM" id="SSF158694">
    <property type="entry name" value="UraD-Like"/>
    <property type="match status" value="1"/>
</dbReference>
<dbReference type="EMBL" id="AP023396">
    <property type="protein sequence ID" value="BCK57801.1"/>
    <property type="molecule type" value="Genomic_DNA"/>
</dbReference>
<protein>
    <recommendedName>
        <fullName evidence="3">2-oxo-4-hydroxy-4-carboxy-5-ureidoimidazoline decarboxylase</fullName>
        <ecNumber evidence="3">4.1.1.97</ecNumber>
    </recommendedName>
</protein>
<dbReference type="InterPro" id="IPR017595">
    <property type="entry name" value="OHCU_decarboxylase-2"/>
</dbReference>
<dbReference type="GO" id="GO:0006144">
    <property type="term" value="P:purine nucleobase metabolic process"/>
    <property type="evidence" value="ECO:0007669"/>
    <property type="project" value="UniProtKB-KW"/>
</dbReference>
<keyword evidence="9" id="KW-1185">Reference proteome</keyword>
<comment type="catalytic activity">
    <reaction evidence="1">
        <text>5-hydroxy-2-oxo-4-ureido-2,5-dihydro-1H-imidazole-5-carboxylate + H(+) = (S)-allantoin + CO2</text>
        <dbReference type="Rhea" id="RHEA:26301"/>
        <dbReference type="ChEBI" id="CHEBI:15378"/>
        <dbReference type="ChEBI" id="CHEBI:15678"/>
        <dbReference type="ChEBI" id="CHEBI:16526"/>
        <dbReference type="ChEBI" id="CHEBI:58639"/>
        <dbReference type="EC" id="4.1.1.97"/>
    </reaction>
</comment>
<evidence type="ECO:0000259" key="7">
    <source>
        <dbReference type="Pfam" id="PF09349"/>
    </source>
</evidence>
<dbReference type="AlphaFoldDB" id="A0A7G1KSB9"/>
<dbReference type="Pfam" id="PF09349">
    <property type="entry name" value="OHCU_decarbox"/>
    <property type="match status" value="1"/>
</dbReference>
<accession>A0A7G1KSB9</accession>
<name>A0A7G1KSB9_9NOCA</name>
<evidence type="ECO:0000256" key="3">
    <source>
        <dbReference type="ARBA" id="ARBA00012257"/>
    </source>
</evidence>
<dbReference type="PANTHER" id="PTHR43466:SF1">
    <property type="entry name" value="2-OXO-4-HYDROXY-4-CARBOXY-5-UREIDOIMIDAZOLINE DECARBOXYLASE-RELATED"/>
    <property type="match status" value="1"/>
</dbReference>
<dbReference type="GO" id="GO:0019628">
    <property type="term" value="P:urate catabolic process"/>
    <property type="evidence" value="ECO:0007669"/>
    <property type="project" value="TreeGrafter"/>
</dbReference>
<dbReference type="InterPro" id="IPR018020">
    <property type="entry name" value="OHCU_decarboxylase"/>
</dbReference>
<evidence type="ECO:0000313" key="9">
    <source>
        <dbReference type="Proteomes" id="UP000516173"/>
    </source>
</evidence>
<proteinExistence type="predicted"/>
<feature type="domain" description="Oxo-4-hydroxy-4-carboxy-5-ureidoimidazoline decarboxylase" evidence="7">
    <location>
        <begin position="11"/>
        <end position="160"/>
    </location>
</feature>